<evidence type="ECO:0000313" key="2">
    <source>
        <dbReference type="Proteomes" id="UP001642409"/>
    </source>
</evidence>
<accession>A0ABP1HEE6</accession>
<name>A0ABP1HEE6_9EUKA</name>
<evidence type="ECO:0000313" key="1">
    <source>
        <dbReference type="EMBL" id="CAL5987511.1"/>
    </source>
</evidence>
<reference evidence="1 2" key="1">
    <citation type="submission" date="2024-07" db="EMBL/GenBank/DDBJ databases">
        <authorList>
            <person name="Akdeniz Z."/>
        </authorList>
    </citation>
    <scope>NUCLEOTIDE SEQUENCE [LARGE SCALE GENOMIC DNA]</scope>
</reference>
<dbReference type="EMBL" id="CAXDID020000021">
    <property type="protein sequence ID" value="CAL5987511.1"/>
    <property type="molecule type" value="Genomic_DNA"/>
</dbReference>
<sequence>MKIASSTIPSDAKFVETKTERFVLMTEATLQEQTEGSKNISMYVKNYLISDKLEIMFLQQRFPGLTAFLFPHQMNQHIKLPMLSKVHHIVSPQYSPRNGIEQPEYLADLTLINLQKYTHKKHFIQEDLQQMFNFIDLGVENSEQSDFSYL</sequence>
<dbReference type="Proteomes" id="UP001642409">
    <property type="component" value="Unassembled WGS sequence"/>
</dbReference>
<comment type="caution">
    <text evidence="1">The sequence shown here is derived from an EMBL/GenBank/DDBJ whole genome shotgun (WGS) entry which is preliminary data.</text>
</comment>
<keyword evidence="2" id="KW-1185">Reference proteome</keyword>
<proteinExistence type="predicted"/>
<organism evidence="1 2">
    <name type="scientific">Hexamita inflata</name>
    <dbReference type="NCBI Taxonomy" id="28002"/>
    <lineage>
        <taxon>Eukaryota</taxon>
        <taxon>Metamonada</taxon>
        <taxon>Diplomonadida</taxon>
        <taxon>Hexamitidae</taxon>
        <taxon>Hexamitinae</taxon>
        <taxon>Hexamita</taxon>
    </lineage>
</organism>
<protein>
    <submittedName>
        <fullName evidence="1">Hypothetical_protein</fullName>
    </submittedName>
</protein>
<gene>
    <name evidence="1" type="ORF">HINF_LOCUS9929</name>
</gene>